<gene>
    <name evidence="1" type="ORF">DTL42_12040</name>
</gene>
<dbReference type="InterPro" id="IPR036249">
    <property type="entry name" value="Thioredoxin-like_sf"/>
</dbReference>
<dbReference type="InterPro" id="IPR008554">
    <property type="entry name" value="Glutaredoxin-like"/>
</dbReference>
<evidence type="ECO:0000313" key="2">
    <source>
        <dbReference type="Proteomes" id="UP000253562"/>
    </source>
</evidence>
<organism evidence="1 2">
    <name type="scientific">Bremerella cremea</name>
    <dbReference type="NCBI Taxonomy" id="1031537"/>
    <lineage>
        <taxon>Bacteria</taxon>
        <taxon>Pseudomonadati</taxon>
        <taxon>Planctomycetota</taxon>
        <taxon>Planctomycetia</taxon>
        <taxon>Pirellulales</taxon>
        <taxon>Pirellulaceae</taxon>
        <taxon>Bremerella</taxon>
    </lineage>
</organism>
<dbReference type="OrthoDB" id="32865at2"/>
<dbReference type="RefSeq" id="WP_114368977.1">
    <property type="nucleotide sequence ID" value="NZ_QPEX01000024.1"/>
</dbReference>
<proteinExistence type="predicted"/>
<name>A0A368KR32_9BACT</name>
<protein>
    <submittedName>
        <fullName evidence="1">Glutaredoxin family protein</fullName>
    </submittedName>
</protein>
<dbReference type="SUPFAM" id="SSF52833">
    <property type="entry name" value="Thioredoxin-like"/>
    <property type="match status" value="1"/>
</dbReference>
<evidence type="ECO:0000313" key="1">
    <source>
        <dbReference type="EMBL" id="RCS49261.1"/>
    </source>
</evidence>
<dbReference type="Pfam" id="PF05768">
    <property type="entry name" value="Glrx-like"/>
    <property type="match status" value="1"/>
</dbReference>
<sequence>MNAEPTRKYASRVVIYTRQGCHCCDNAAKLIQNFVSDISFVDIDQDPKLRQKFDTTVPVVEINGKIRFRGKVEPLLLKRVLAAEEEANSPSHTS</sequence>
<accession>A0A368KR32</accession>
<dbReference type="EMBL" id="QPEX01000024">
    <property type="protein sequence ID" value="RCS49261.1"/>
    <property type="molecule type" value="Genomic_DNA"/>
</dbReference>
<reference evidence="1 2" key="1">
    <citation type="submission" date="2018-07" db="EMBL/GenBank/DDBJ databases">
        <title>Comparative genomes isolates from brazilian mangrove.</title>
        <authorList>
            <person name="De Araujo J.E."/>
            <person name="Taketani R.G."/>
            <person name="Silva M.C.P."/>
            <person name="Lourenco M.V."/>
            <person name="Oliveira V.M."/>
            <person name="Andreote F.D."/>
        </authorList>
    </citation>
    <scope>NUCLEOTIDE SEQUENCE [LARGE SCALE GENOMIC DNA]</scope>
    <source>
        <strain evidence="1 2">HEX PRIS-MGV</strain>
    </source>
</reference>
<comment type="caution">
    <text evidence="1">The sequence shown here is derived from an EMBL/GenBank/DDBJ whole genome shotgun (WGS) entry which is preliminary data.</text>
</comment>
<dbReference type="Gene3D" id="3.40.30.10">
    <property type="entry name" value="Glutaredoxin"/>
    <property type="match status" value="1"/>
</dbReference>
<dbReference type="AlphaFoldDB" id="A0A368KR32"/>
<dbReference type="Proteomes" id="UP000253562">
    <property type="component" value="Unassembled WGS sequence"/>
</dbReference>